<organism evidence="1 2">
    <name type="scientific">Nonomuraea longicatena</name>
    <dbReference type="NCBI Taxonomy" id="83682"/>
    <lineage>
        <taxon>Bacteria</taxon>
        <taxon>Bacillati</taxon>
        <taxon>Actinomycetota</taxon>
        <taxon>Actinomycetes</taxon>
        <taxon>Streptosporangiales</taxon>
        <taxon>Streptosporangiaceae</taxon>
        <taxon>Nonomuraea</taxon>
    </lineage>
</organism>
<name>A0ABP4ANN8_9ACTN</name>
<evidence type="ECO:0000313" key="1">
    <source>
        <dbReference type="EMBL" id="GAA0938696.1"/>
    </source>
</evidence>
<reference evidence="2" key="1">
    <citation type="journal article" date="2019" name="Int. J. Syst. Evol. Microbiol.">
        <title>The Global Catalogue of Microorganisms (GCM) 10K type strain sequencing project: providing services to taxonomists for standard genome sequencing and annotation.</title>
        <authorList>
            <consortium name="The Broad Institute Genomics Platform"/>
            <consortium name="The Broad Institute Genome Sequencing Center for Infectious Disease"/>
            <person name="Wu L."/>
            <person name="Ma J."/>
        </authorList>
    </citation>
    <scope>NUCLEOTIDE SEQUENCE [LARGE SCALE GENOMIC DNA]</scope>
    <source>
        <strain evidence="2">JCM 11136</strain>
    </source>
</reference>
<dbReference type="RefSeq" id="WP_343952314.1">
    <property type="nucleotide sequence ID" value="NZ_BAAAHQ010000024.1"/>
</dbReference>
<dbReference type="EMBL" id="BAAAHQ010000024">
    <property type="protein sequence ID" value="GAA0938696.1"/>
    <property type="molecule type" value="Genomic_DNA"/>
</dbReference>
<accession>A0ABP4ANN8</accession>
<evidence type="ECO:0000313" key="2">
    <source>
        <dbReference type="Proteomes" id="UP001501578"/>
    </source>
</evidence>
<keyword evidence="2" id="KW-1185">Reference proteome</keyword>
<dbReference type="Proteomes" id="UP001501578">
    <property type="component" value="Unassembled WGS sequence"/>
</dbReference>
<sequence>METDTAVEPREHLEQLRAELAERGWPAHIVGTSRHVALRVCNPDDGGLNVDIGSRDGRYHWPQGRVIDATDIAEAVAAITHVLRGVSG</sequence>
<protein>
    <submittedName>
        <fullName evidence="1">Uncharacterized protein</fullName>
    </submittedName>
</protein>
<gene>
    <name evidence="1" type="ORF">GCM10009560_48820</name>
</gene>
<comment type="caution">
    <text evidence="1">The sequence shown here is derived from an EMBL/GenBank/DDBJ whole genome shotgun (WGS) entry which is preliminary data.</text>
</comment>
<proteinExistence type="predicted"/>